<dbReference type="PANTHER" id="PTHR48046:SF4">
    <property type="entry name" value="GLYCOSYLTRANSFERASE"/>
    <property type="match status" value="1"/>
</dbReference>
<dbReference type="SUPFAM" id="SSF53756">
    <property type="entry name" value="UDP-Glycosyltransferase/glycogen phosphorylase"/>
    <property type="match status" value="1"/>
</dbReference>
<dbReference type="AlphaFoldDB" id="A0A6G1DTF2"/>
<dbReference type="GO" id="GO:0016757">
    <property type="term" value="F:glycosyltransferase activity"/>
    <property type="evidence" value="ECO:0007669"/>
    <property type="project" value="UniProtKB-KW"/>
</dbReference>
<comment type="caution">
    <text evidence="3">The sequence shown here is derived from an EMBL/GenBank/DDBJ whole genome shotgun (WGS) entry which is preliminary data.</text>
</comment>
<evidence type="ECO:0000256" key="2">
    <source>
        <dbReference type="SAM" id="MobiDB-lite"/>
    </source>
</evidence>
<name>A0A6G1DTF2_9ORYZ</name>
<dbReference type="OrthoDB" id="5835829at2759"/>
<dbReference type="Proteomes" id="UP000479710">
    <property type="component" value="Unassembled WGS sequence"/>
</dbReference>
<keyword evidence="4" id="KW-1185">Reference proteome</keyword>
<keyword evidence="1" id="KW-0328">Glycosyltransferase</keyword>
<sequence>MVAWPLYAEQRMNTAMLSSWVGIDMPPSNTREEDGVVTREEVAVVVREPISGEKGRCGAEEGARLREAAAKATQAPGSPSHEAFEAVVAGVTGGSGRRRSRKGGSTALGHGSGGDRREWPIALRKGERRR</sequence>
<reference evidence="3 4" key="1">
    <citation type="submission" date="2019-11" db="EMBL/GenBank/DDBJ databases">
        <title>Whole genome sequence of Oryza granulata.</title>
        <authorList>
            <person name="Li W."/>
        </authorList>
    </citation>
    <scope>NUCLEOTIDE SEQUENCE [LARGE SCALE GENOMIC DNA]</scope>
    <source>
        <strain evidence="4">cv. Menghai</strain>
        <tissue evidence="3">Leaf</tissue>
    </source>
</reference>
<accession>A0A6G1DTF2</accession>
<dbReference type="Gene3D" id="3.40.50.2000">
    <property type="entry name" value="Glycogen Phosphorylase B"/>
    <property type="match status" value="1"/>
</dbReference>
<protein>
    <submittedName>
        <fullName evidence="3">Uncharacterized protein</fullName>
    </submittedName>
</protein>
<dbReference type="EMBL" id="SPHZ02000006">
    <property type="protein sequence ID" value="KAF0915777.1"/>
    <property type="molecule type" value="Genomic_DNA"/>
</dbReference>
<feature type="region of interest" description="Disordered" evidence="2">
    <location>
        <begin position="68"/>
        <end position="130"/>
    </location>
</feature>
<dbReference type="PANTHER" id="PTHR48046">
    <property type="entry name" value="UDP-GLYCOSYLTRANSFERASE 72E1"/>
    <property type="match status" value="1"/>
</dbReference>
<organism evidence="3 4">
    <name type="scientific">Oryza meyeriana var. granulata</name>
    <dbReference type="NCBI Taxonomy" id="110450"/>
    <lineage>
        <taxon>Eukaryota</taxon>
        <taxon>Viridiplantae</taxon>
        <taxon>Streptophyta</taxon>
        <taxon>Embryophyta</taxon>
        <taxon>Tracheophyta</taxon>
        <taxon>Spermatophyta</taxon>
        <taxon>Magnoliopsida</taxon>
        <taxon>Liliopsida</taxon>
        <taxon>Poales</taxon>
        <taxon>Poaceae</taxon>
        <taxon>BOP clade</taxon>
        <taxon>Oryzoideae</taxon>
        <taxon>Oryzeae</taxon>
        <taxon>Oryzinae</taxon>
        <taxon>Oryza</taxon>
        <taxon>Oryza meyeriana</taxon>
    </lineage>
</organism>
<evidence type="ECO:0000313" key="3">
    <source>
        <dbReference type="EMBL" id="KAF0915777.1"/>
    </source>
</evidence>
<gene>
    <name evidence="3" type="ORF">E2562_038852</name>
</gene>
<evidence type="ECO:0000313" key="4">
    <source>
        <dbReference type="Proteomes" id="UP000479710"/>
    </source>
</evidence>
<evidence type="ECO:0000256" key="1">
    <source>
        <dbReference type="ARBA" id="ARBA00022676"/>
    </source>
</evidence>
<proteinExistence type="predicted"/>
<keyword evidence="1" id="KW-0808">Transferase</keyword>